<evidence type="ECO:0000259" key="2">
    <source>
        <dbReference type="Pfam" id="PF18036"/>
    </source>
</evidence>
<dbReference type="CDD" id="cd17058">
    <property type="entry name" value="Ubl_SNRNP25"/>
    <property type="match status" value="1"/>
</dbReference>
<proteinExistence type="predicted"/>
<dbReference type="AlphaFoldDB" id="A0A1D1XMV4"/>
<name>A0A1D1XMV4_9ARAE</name>
<gene>
    <name evidence="3" type="primary">SNRNP25_4</name>
    <name evidence="3" type="ORF">g.43703</name>
</gene>
<reference evidence="3" key="1">
    <citation type="submission" date="2015-07" db="EMBL/GenBank/DDBJ databases">
        <title>Transcriptome Assembly of Anthurium amnicola.</title>
        <authorList>
            <person name="Suzuki J."/>
        </authorList>
    </citation>
    <scope>NUCLEOTIDE SEQUENCE</scope>
</reference>
<dbReference type="GO" id="GO:0000398">
    <property type="term" value="P:mRNA splicing, via spliceosome"/>
    <property type="evidence" value="ECO:0007669"/>
    <property type="project" value="InterPro"/>
</dbReference>
<feature type="domain" description="SNRNP25 ubiquitin-like" evidence="2">
    <location>
        <begin position="169"/>
        <end position="254"/>
    </location>
</feature>
<dbReference type="InterPro" id="IPR040610">
    <property type="entry name" value="SNRNP25_ubiquitin"/>
</dbReference>
<dbReference type="Gene3D" id="3.10.20.90">
    <property type="entry name" value="Phosphatidylinositol 3-kinase Catalytic Subunit, Chain A, domain 1"/>
    <property type="match status" value="1"/>
</dbReference>
<dbReference type="EMBL" id="GDJX01024226">
    <property type="protein sequence ID" value="JAT43710.1"/>
    <property type="molecule type" value="Transcribed_RNA"/>
</dbReference>
<dbReference type="InterPro" id="IPR029071">
    <property type="entry name" value="Ubiquitin-like_domsf"/>
</dbReference>
<accession>A0A1D1XMV4</accession>
<feature type="region of interest" description="Disordered" evidence="1">
    <location>
        <begin position="93"/>
        <end position="139"/>
    </location>
</feature>
<protein>
    <submittedName>
        <fullName evidence="3">U11/U12 small nuclear ribonucleoprotein</fullName>
    </submittedName>
</protein>
<evidence type="ECO:0000313" key="3">
    <source>
        <dbReference type="EMBL" id="JAT43710.1"/>
    </source>
</evidence>
<sequence>MKEGGVGIRVGFSHKHRGGPLSALPGRSTKWEEEGRELPGLCVLMPIIIGMEEVPRRRSASEASHWKPRRPSTLPQERRRLVEHARSRSFSNFELVLDDGGDGGCGDGRKQSRNRREQQQQQQEQRRSRDQRRRPNHQARVADVGCGGVGVGFRRWSSFSYYRLPEHRLRLTIVKLDSSSFDVQVMRSASISDLKLAVEEIFTRSPKGEGEISWFHVWGHFCLCYKDQKLIDNKVSLKTFGIKDGDELHFIRYVSIINDPIRQRSRKHGGDYEQHKM</sequence>
<dbReference type="SUPFAM" id="SSF54236">
    <property type="entry name" value="Ubiquitin-like"/>
    <property type="match status" value="1"/>
</dbReference>
<feature type="region of interest" description="Disordered" evidence="1">
    <location>
        <begin position="1"/>
        <end position="32"/>
    </location>
</feature>
<feature type="region of interest" description="Disordered" evidence="1">
    <location>
        <begin position="56"/>
        <end position="79"/>
    </location>
</feature>
<organism evidence="3">
    <name type="scientific">Anthurium amnicola</name>
    <dbReference type="NCBI Taxonomy" id="1678845"/>
    <lineage>
        <taxon>Eukaryota</taxon>
        <taxon>Viridiplantae</taxon>
        <taxon>Streptophyta</taxon>
        <taxon>Embryophyta</taxon>
        <taxon>Tracheophyta</taxon>
        <taxon>Spermatophyta</taxon>
        <taxon>Magnoliopsida</taxon>
        <taxon>Liliopsida</taxon>
        <taxon>Araceae</taxon>
        <taxon>Pothoideae</taxon>
        <taxon>Potheae</taxon>
        <taxon>Anthurium</taxon>
    </lineage>
</organism>
<dbReference type="Pfam" id="PF18036">
    <property type="entry name" value="Ubiquitin_4"/>
    <property type="match status" value="1"/>
</dbReference>
<keyword evidence="3" id="KW-0687">Ribonucleoprotein</keyword>
<dbReference type="GO" id="GO:1990904">
    <property type="term" value="C:ribonucleoprotein complex"/>
    <property type="evidence" value="ECO:0007669"/>
    <property type="project" value="UniProtKB-KW"/>
</dbReference>
<evidence type="ECO:0000256" key="1">
    <source>
        <dbReference type="SAM" id="MobiDB-lite"/>
    </source>
</evidence>
<feature type="compositionally biased region" description="Basic and acidic residues" evidence="1">
    <location>
        <begin position="107"/>
        <end position="128"/>
    </location>
</feature>
<dbReference type="PANTHER" id="PTHR14942">
    <property type="entry name" value="U11/U12 SMALL NUCLEAR RIBONUCLEOPROTEIN 25 KDA PROTEIN"/>
    <property type="match status" value="1"/>
</dbReference>
<dbReference type="PANTHER" id="PTHR14942:SF9">
    <property type="entry name" value="OS02G0188500 PROTEIN"/>
    <property type="match status" value="1"/>
</dbReference>
<dbReference type="InterPro" id="IPR039690">
    <property type="entry name" value="SNRNP25"/>
</dbReference>